<dbReference type="RefSeq" id="WP_111513499.1">
    <property type="nucleotide sequence ID" value="NZ_QFYR01000001.1"/>
</dbReference>
<comment type="caution">
    <text evidence="2">The sequence shown here is derived from an EMBL/GenBank/DDBJ whole genome shotgun (WGS) entry which is preliminary data.</text>
</comment>
<evidence type="ECO:0008006" key="4">
    <source>
        <dbReference type="Google" id="ProtNLM"/>
    </source>
</evidence>
<evidence type="ECO:0000313" key="3">
    <source>
        <dbReference type="Proteomes" id="UP000249725"/>
    </source>
</evidence>
<keyword evidence="1" id="KW-0732">Signal</keyword>
<dbReference type="Pfam" id="PF26624">
    <property type="entry name" value="DUF8200"/>
    <property type="match status" value="1"/>
</dbReference>
<dbReference type="OrthoDB" id="7594837at2"/>
<protein>
    <recommendedName>
        <fullName evidence="4">UrcA family protein</fullName>
    </recommendedName>
</protein>
<name>A0A328AQZ3_9CAUL</name>
<proteinExistence type="predicted"/>
<dbReference type="InterPro" id="IPR058513">
    <property type="entry name" value="DUF8200"/>
</dbReference>
<keyword evidence="3" id="KW-1185">Reference proteome</keyword>
<dbReference type="InterPro" id="IPR058067">
    <property type="entry name" value="CC_3452-like"/>
</dbReference>
<reference evidence="3" key="1">
    <citation type="submission" date="2018-05" db="EMBL/GenBank/DDBJ databases">
        <authorList>
            <person name="Li X."/>
        </authorList>
    </citation>
    <scope>NUCLEOTIDE SEQUENCE [LARGE SCALE GENOMIC DNA]</scope>
    <source>
        <strain evidence="3">YIM 73061</strain>
    </source>
</reference>
<organism evidence="2 3">
    <name type="scientific">Phenylobacterium deserti</name>
    <dbReference type="NCBI Taxonomy" id="1914756"/>
    <lineage>
        <taxon>Bacteria</taxon>
        <taxon>Pseudomonadati</taxon>
        <taxon>Pseudomonadota</taxon>
        <taxon>Alphaproteobacteria</taxon>
        <taxon>Caulobacterales</taxon>
        <taxon>Caulobacteraceae</taxon>
        <taxon>Phenylobacterium</taxon>
    </lineage>
</organism>
<dbReference type="EMBL" id="QFYR01000001">
    <property type="protein sequence ID" value="RAK57047.1"/>
    <property type="molecule type" value="Genomic_DNA"/>
</dbReference>
<dbReference type="AlphaFoldDB" id="A0A328AQZ3"/>
<accession>A0A328AQZ3</accession>
<evidence type="ECO:0000256" key="1">
    <source>
        <dbReference type="SAM" id="SignalP"/>
    </source>
</evidence>
<dbReference type="NCBIfam" id="NF047636">
    <property type="entry name" value="CC_3452_fam"/>
    <property type="match status" value="1"/>
</dbReference>
<sequence length="115" mass="11367">MKLQTLAAACAALAALSASSAFAADAVTAKLEKPVAAKTKFIAGGAMFQCEADACVAAAPTTRTFGVATCKTIALKAGPVAAFSSSRAALEAEQLAECNKTAIARASATTQLAGK</sequence>
<gene>
    <name evidence="2" type="ORF">DJ018_03555</name>
</gene>
<evidence type="ECO:0000313" key="2">
    <source>
        <dbReference type="EMBL" id="RAK57047.1"/>
    </source>
</evidence>
<feature type="chain" id="PRO_5016466857" description="UrcA family protein" evidence="1">
    <location>
        <begin position="24"/>
        <end position="115"/>
    </location>
</feature>
<feature type="signal peptide" evidence="1">
    <location>
        <begin position="1"/>
        <end position="23"/>
    </location>
</feature>
<dbReference type="Proteomes" id="UP000249725">
    <property type="component" value="Unassembled WGS sequence"/>
</dbReference>